<dbReference type="Pfam" id="PF07510">
    <property type="entry name" value="GmrSD_C"/>
    <property type="match status" value="1"/>
</dbReference>
<dbReference type="InterPro" id="IPR011089">
    <property type="entry name" value="GmrSD_C"/>
</dbReference>
<feature type="domain" description="GmrSD restriction endonucleases C-terminal" evidence="2">
    <location>
        <begin position="489"/>
        <end position="567"/>
    </location>
</feature>
<evidence type="ECO:0000259" key="1">
    <source>
        <dbReference type="Pfam" id="PF03235"/>
    </source>
</evidence>
<dbReference type="PANTHER" id="PTHR35149">
    <property type="entry name" value="SLL5132 PROTEIN"/>
    <property type="match status" value="1"/>
</dbReference>
<dbReference type="Proteomes" id="UP000244962">
    <property type="component" value="Unassembled WGS sequence"/>
</dbReference>
<dbReference type="AlphaFoldDB" id="A0A2U1TC17"/>
<evidence type="ECO:0008006" key="5">
    <source>
        <dbReference type="Google" id="ProtNLM"/>
    </source>
</evidence>
<dbReference type="Pfam" id="PF03235">
    <property type="entry name" value="GmrSD_N"/>
    <property type="match status" value="1"/>
</dbReference>
<protein>
    <recommendedName>
        <fullName evidence="5">DUF262 domain-containing protein</fullName>
    </recommendedName>
</protein>
<accession>A0A2U1TC17</accession>
<comment type="caution">
    <text evidence="3">The sequence shown here is derived from an EMBL/GenBank/DDBJ whole genome shotgun (WGS) entry which is preliminary data.</text>
</comment>
<dbReference type="PANTHER" id="PTHR35149:SF2">
    <property type="entry name" value="DUF262 DOMAIN-CONTAINING PROTEIN"/>
    <property type="match status" value="1"/>
</dbReference>
<proteinExistence type="predicted"/>
<keyword evidence="4" id="KW-1185">Reference proteome</keyword>
<dbReference type="InterPro" id="IPR004919">
    <property type="entry name" value="GmrSD_N"/>
</dbReference>
<gene>
    <name evidence="3" type="ORF">DF223_12650</name>
</gene>
<name>A0A2U1TC17_9MICO</name>
<reference evidence="4" key="1">
    <citation type="submission" date="2018-04" db="EMBL/GenBank/DDBJ databases">
        <authorList>
            <person name="Liu S."/>
            <person name="Wang Z."/>
            <person name="Li J."/>
        </authorList>
    </citation>
    <scope>NUCLEOTIDE SEQUENCE [LARGE SCALE GENOMIC DNA]</scope>
    <source>
        <strain evidence="4">622</strain>
    </source>
</reference>
<dbReference type="RefSeq" id="WP_108963422.1">
    <property type="nucleotide sequence ID" value="NZ_QEFB01000013.1"/>
</dbReference>
<evidence type="ECO:0000259" key="2">
    <source>
        <dbReference type="Pfam" id="PF07510"/>
    </source>
</evidence>
<organism evidence="3 4">
    <name type="scientific">Mycetocola zhujimingii</name>
    <dbReference type="NCBI Taxonomy" id="2079792"/>
    <lineage>
        <taxon>Bacteria</taxon>
        <taxon>Bacillati</taxon>
        <taxon>Actinomycetota</taxon>
        <taxon>Actinomycetes</taxon>
        <taxon>Micrococcales</taxon>
        <taxon>Microbacteriaceae</taxon>
        <taxon>Mycetocola</taxon>
    </lineage>
</organism>
<sequence>MSAITPHYRSVTQLLQSRSFSIDEYQREYKWERRHIEELLSDLLARFWSEYRDGDSPKDVSSYGEYFLGSIIVTERAGKSYLVDGQQRVTSLTLLMIHLYRIAKQAGLSVASTIEPLIFSDNFGEPQFNLDIQERVPVIRALFNGEEYNPDGKEESVGTILARYHDIESLDLAGELGVALQGFIYWLMNNVGLIEISTASDSQAYGIFETMNDRGKPLSPVDMLKAYLLAPIVDDEDRRRANSIWKKVVLDLISWGDETDPERDANAMKAWLRAQYANSVRERKAGAVDRDWELIGTTFHRWIRDNETRVGTGKAPRNLEVMTEELPFFSAAYQLVLQASNVYTPGLESVYYNAHNDFTWQNTVLLAPLDPDDDQETVRRKLAATATYLDIWLMRRTVNYIRVGYSSTSYAMYLLVKDIRRKPLAELVAILTDRLANDDVDFNGSESRGRRGISDLGLNQFSRRYIYHLLARVTSYVEVGSGKPDLFDKYVDRAAKNPSDVEHIWADKFDRYRDEHSSQEEFDNWRNNVAGLLLLPADVNRSYQAKTFEEKAPHYAKHNLYAASLTTAAYEHQPQFQAFRSREELPFRAYDKFGKPEQLERRDLLLALANKIWSPERIADYSF</sequence>
<evidence type="ECO:0000313" key="3">
    <source>
        <dbReference type="EMBL" id="PWC06435.1"/>
    </source>
</evidence>
<dbReference type="EMBL" id="QEFB01000013">
    <property type="protein sequence ID" value="PWC06435.1"/>
    <property type="molecule type" value="Genomic_DNA"/>
</dbReference>
<evidence type="ECO:0000313" key="4">
    <source>
        <dbReference type="Proteomes" id="UP000244962"/>
    </source>
</evidence>
<feature type="domain" description="GmrSD restriction endonucleases N-terminal" evidence="1">
    <location>
        <begin position="12"/>
        <end position="229"/>
    </location>
</feature>